<feature type="transmembrane region" description="Helical" evidence="9">
    <location>
        <begin position="260"/>
        <end position="278"/>
    </location>
</feature>
<dbReference type="InterPro" id="IPR020846">
    <property type="entry name" value="MFS_dom"/>
</dbReference>
<evidence type="ECO:0000256" key="5">
    <source>
        <dbReference type="ARBA" id="ARBA00022692"/>
    </source>
</evidence>
<gene>
    <name evidence="11" type="ORF">CP258_03815</name>
</gene>
<evidence type="ECO:0000256" key="4">
    <source>
        <dbReference type="ARBA" id="ARBA00022475"/>
    </source>
</evidence>
<feature type="transmembrane region" description="Helical" evidence="9">
    <location>
        <begin position="196"/>
        <end position="216"/>
    </location>
</feature>
<feature type="transmembrane region" description="Helical" evidence="9">
    <location>
        <begin position="434"/>
        <end position="452"/>
    </location>
</feature>
<feature type="compositionally biased region" description="Polar residues" evidence="8">
    <location>
        <begin position="1"/>
        <end position="19"/>
    </location>
</feature>
<organism evidence="11 12">
    <name type="scientific">Corynebacterium pseudotuberculosis 258</name>
    <dbReference type="NCBI Taxonomy" id="1168865"/>
    <lineage>
        <taxon>Bacteria</taxon>
        <taxon>Bacillati</taxon>
        <taxon>Actinomycetota</taxon>
        <taxon>Actinomycetes</taxon>
        <taxon>Mycobacteriales</taxon>
        <taxon>Corynebacteriaceae</taxon>
        <taxon>Corynebacterium</taxon>
    </lineage>
</organism>
<evidence type="ECO:0000256" key="8">
    <source>
        <dbReference type="SAM" id="MobiDB-lite"/>
    </source>
</evidence>
<evidence type="ECO:0000256" key="7">
    <source>
        <dbReference type="ARBA" id="ARBA00023136"/>
    </source>
</evidence>
<dbReference type="InterPro" id="IPR004638">
    <property type="entry name" value="EmrB-like"/>
</dbReference>
<comment type="subcellular location">
    <subcellularLocation>
        <location evidence="1">Cell membrane</location>
        <topology evidence="1">Multi-pass membrane protein</topology>
    </subcellularLocation>
</comment>
<reference evidence="11 12" key="1">
    <citation type="journal article" date="2013" name="J. Biotechnol.">
        <title>Genome sequence of Corynebacterium pseudotuberculosis biovar equi strain 258 and prediction of antigenic targets to improve biotechnological vaccine production.</title>
        <authorList>
            <person name="Soares S.C."/>
            <person name="Trost E."/>
            <person name="Ramos R.T."/>
            <person name="Carneiro A.R."/>
            <person name="Santos A.R."/>
            <person name="Pinto A.C."/>
            <person name="Barbosa E."/>
            <person name="Aburjaile F."/>
            <person name="Ali A."/>
            <person name="Diniz C.A."/>
            <person name="Hassan S.S."/>
            <person name="Fiaux K."/>
            <person name="Guimaraes L.C."/>
            <person name="Bakhtiar S.M."/>
            <person name="Pereira U."/>
            <person name="Almeida S.S."/>
            <person name="Abreu V.A."/>
            <person name="Rocha F.S."/>
            <person name="Dorella F.A."/>
            <person name="Miyoshi A."/>
            <person name="Silva A."/>
            <person name="Azevedo V."/>
            <person name="Tauch A."/>
        </authorList>
    </citation>
    <scope>NUCLEOTIDE SEQUENCE [LARGE SCALE GENOMIC DNA]</scope>
    <source>
        <strain evidence="11 12">258</strain>
    </source>
</reference>
<evidence type="ECO:0000313" key="12">
    <source>
        <dbReference type="Proteomes" id="UP000006465"/>
    </source>
</evidence>
<keyword evidence="5 9" id="KW-0812">Transmembrane</keyword>
<feature type="domain" description="Major facilitator superfamily (MFS) profile" evidence="10">
    <location>
        <begin position="43"/>
        <end position="536"/>
    </location>
</feature>
<feature type="transmembrane region" description="Helical" evidence="9">
    <location>
        <begin position="77"/>
        <end position="96"/>
    </location>
</feature>
<dbReference type="SUPFAM" id="SSF103473">
    <property type="entry name" value="MFS general substrate transporter"/>
    <property type="match status" value="1"/>
</dbReference>
<dbReference type="Gene3D" id="1.20.1720.10">
    <property type="entry name" value="Multidrug resistance protein D"/>
    <property type="match status" value="1"/>
</dbReference>
<feature type="transmembrane region" description="Helical" evidence="9">
    <location>
        <begin position="108"/>
        <end position="127"/>
    </location>
</feature>
<feature type="region of interest" description="Disordered" evidence="8">
    <location>
        <begin position="1"/>
        <end position="33"/>
    </location>
</feature>
<feature type="transmembrane region" description="Helical" evidence="9">
    <location>
        <begin position="388"/>
        <end position="413"/>
    </location>
</feature>
<dbReference type="PANTHER" id="PTHR23501">
    <property type="entry name" value="MAJOR FACILITATOR SUPERFAMILY"/>
    <property type="match status" value="1"/>
</dbReference>
<dbReference type="Gene3D" id="1.20.1250.20">
    <property type="entry name" value="MFS general substrate transporter like domains"/>
    <property type="match status" value="1"/>
</dbReference>
<dbReference type="CDD" id="cd17502">
    <property type="entry name" value="MFS_Azr1_MDR_like"/>
    <property type="match status" value="1"/>
</dbReference>
<evidence type="ECO:0000256" key="2">
    <source>
        <dbReference type="ARBA" id="ARBA00007520"/>
    </source>
</evidence>
<accession>A0AAU8PKP9</accession>
<feature type="transmembrane region" description="Helical" evidence="9">
    <location>
        <begin position="298"/>
        <end position="318"/>
    </location>
</feature>
<protein>
    <submittedName>
        <fullName evidence="11">DHA2 family efflux MFS transporter permease subunit</fullName>
    </submittedName>
</protein>
<comment type="similarity">
    <text evidence="2">Belongs to the major facilitator superfamily. TCR/Tet family.</text>
</comment>
<keyword evidence="3" id="KW-0813">Transport</keyword>
<dbReference type="RefSeq" id="WP_014523185.1">
    <property type="nucleotide sequence ID" value="NC_017945.3"/>
</dbReference>
<name>A0AAU8PKP9_CORPS</name>
<dbReference type="AlphaFoldDB" id="A0AAU8PKP9"/>
<evidence type="ECO:0000256" key="1">
    <source>
        <dbReference type="ARBA" id="ARBA00004651"/>
    </source>
</evidence>
<evidence type="ECO:0000256" key="9">
    <source>
        <dbReference type="SAM" id="Phobius"/>
    </source>
</evidence>
<dbReference type="Pfam" id="PF07690">
    <property type="entry name" value="MFS_1"/>
    <property type="match status" value="1"/>
</dbReference>
<feature type="transmembrane region" description="Helical" evidence="9">
    <location>
        <begin position="333"/>
        <end position="352"/>
    </location>
</feature>
<evidence type="ECO:0000313" key="11">
    <source>
        <dbReference type="EMBL" id="AFK16371.1"/>
    </source>
</evidence>
<feature type="transmembrane region" description="Helical" evidence="9">
    <location>
        <begin position="166"/>
        <end position="184"/>
    </location>
</feature>
<feature type="transmembrane region" description="Helical" evidence="9">
    <location>
        <begin position="228"/>
        <end position="248"/>
    </location>
</feature>
<feature type="compositionally biased region" description="Polar residues" evidence="8">
    <location>
        <begin position="557"/>
        <end position="566"/>
    </location>
</feature>
<dbReference type="PRINTS" id="PR01036">
    <property type="entry name" value="TCRTETB"/>
</dbReference>
<keyword evidence="6 9" id="KW-1133">Transmembrane helix</keyword>
<dbReference type="GO" id="GO:0005886">
    <property type="term" value="C:plasma membrane"/>
    <property type="evidence" value="ECO:0007669"/>
    <property type="project" value="UniProtKB-SubCell"/>
</dbReference>
<dbReference type="InterPro" id="IPR036259">
    <property type="entry name" value="MFS_trans_sf"/>
</dbReference>
<evidence type="ECO:0000259" key="10">
    <source>
        <dbReference type="PROSITE" id="PS50850"/>
    </source>
</evidence>
<dbReference type="KEGG" id="coe:CP258_03815"/>
<keyword evidence="4" id="KW-1003">Cell membrane</keyword>
<evidence type="ECO:0000256" key="3">
    <source>
        <dbReference type="ARBA" id="ARBA00022448"/>
    </source>
</evidence>
<proteinExistence type="inferred from homology"/>
<feature type="region of interest" description="Disordered" evidence="8">
    <location>
        <begin position="544"/>
        <end position="566"/>
    </location>
</feature>
<feature type="transmembrane region" description="Helical" evidence="9">
    <location>
        <begin position="509"/>
        <end position="531"/>
    </location>
</feature>
<dbReference type="GO" id="GO:0022857">
    <property type="term" value="F:transmembrane transporter activity"/>
    <property type="evidence" value="ECO:0007669"/>
    <property type="project" value="InterPro"/>
</dbReference>
<dbReference type="FunFam" id="1.20.1720.10:FF:000004">
    <property type="entry name" value="EmrB/QacA family drug resistance transporter"/>
    <property type="match status" value="1"/>
</dbReference>
<sequence>MNTIDADSADINNQKNQKTSLRRPKAKRESSMTPEEQKRAWWVLSALMVSMLLSSLDQMIFSTALPTIVGELGGVDHMMWVITAYMVGETVMLPIYGKLGDLIGRKGLFIGALIVFLIGSVFGGMAHTMTTLIAGRAIQGIGAGGLMILSQAIIADIIPARERGRYMGWMGGIFGLSAVLGPLLGGWFTEGIGWRWAFWMNLPLGAIAVAIAIYFLRIPTLEKKPFTWDYLGTVFMIIATVSLILVTTWGGSQYEWSDPLIIGLIITTIFSAGLLVLVELKATDPLIPLSFFTNRNFALTTAAGLVLGITMFGVLGYLPTYMQMVSGISATEAGYMMIPMMVGMMGLSIWSGTRIAKTGKYRHFPIIGMLVTLGALALFHTLHTSIPLWQIGLYLFTLGVGLGLSMQVLVLIVQNTLPMEVVGSATAVNNFFRQIGASLGAALVGGIFVGNLSSLMAERLPGAIQQLPPEQQQALAGQGGLDSNEITPALVHQLPGPVHDAFVSSYNDALTPVFVILMPLVALALILVSLIKHEKLRDATISRQPSTTEFESELKESTTATSESKG</sequence>
<keyword evidence="7 9" id="KW-0472">Membrane</keyword>
<dbReference type="PROSITE" id="PS50850">
    <property type="entry name" value="MFS"/>
    <property type="match status" value="1"/>
</dbReference>
<feature type="transmembrane region" description="Helical" evidence="9">
    <location>
        <begin position="364"/>
        <end position="382"/>
    </location>
</feature>
<feature type="transmembrane region" description="Helical" evidence="9">
    <location>
        <begin position="40"/>
        <end position="65"/>
    </location>
</feature>
<dbReference type="PANTHER" id="PTHR23501:SF197">
    <property type="entry name" value="COMD"/>
    <property type="match status" value="1"/>
</dbReference>
<dbReference type="EMBL" id="CP003540">
    <property type="protein sequence ID" value="AFK16371.1"/>
    <property type="molecule type" value="Genomic_DNA"/>
</dbReference>
<feature type="transmembrane region" description="Helical" evidence="9">
    <location>
        <begin position="133"/>
        <end position="154"/>
    </location>
</feature>
<evidence type="ECO:0000256" key="6">
    <source>
        <dbReference type="ARBA" id="ARBA00022989"/>
    </source>
</evidence>
<dbReference type="InterPro" id="IPR011701">
    <property type="entry name" value="MFS"/>
</dbReference>
<dbReference type="Proteomes" id="UP000006465">
    <property type="component" value="Chromosome"/>
</dbReference>
<dbReference type="NCBIfam" id="TIGR00711">
    <property type="entry name" value="efflux_EmrB"/>
    <property type="match status" value="1"/>
</dbReference>